<dbReference type="EnsemblMetazoa" id="XM_014393720.2">
    <property type="protein sequence ID" value="XP_014249206.1"/>
    <property type="gene ID" value="LOC106666487"/>
</dbReference>
<evidence type="ECO:0000256" key="6">
    <source>
        <dbReference type="ARBA" id="ARBA00022824"/>
    </source>
</evidence>
<evidence type="ECO:0000313" key="11">
    <source>
        <dbReference type="EnsemblMetazoa" id="XP_014249206.1"/>
    </source>
</evidence>
<keyword evidence="4 10" id="KW-0337">GPI-anchor biosynthesis</keyword>
<dbReference type="InterPro" id="IPR040039">
    <property type="entry name" value="PIGX"/>
</dbReference>
<dbReference type="GO" id="GO:0005789">
    <property type="term" value="C:endoplasmic reticulum membrane"/>
    <property type="evidence" value="ECO:0007669"/>
    <property type="project" value="UniProtKB-SubCell"/>
</dbReference>
<keyword evidence="6 10" id="KW-0256">Endoplasmic reticulum</keyword>
<keyword evidence="10" id="KW-0732">Signal</keyword>
<evidence type="ECO:0000256" key="10">
    <source>
        <dbReference type="RuleBase" id="RU366056"/>
    </source>
</evidence>
<evidence type="ECO:0000256" key="5">
    <source>
        <dbReference type="ARBA" id="ARBA00022692"/>
    </source>
</evidence>
<organism evidence="11 12">
    <name type="scientific">Cimex lectularius</name>
    <name type="common">Bed bug</name>
    <name type="synonym">Acanthia lectularia</name>
    <dbReference type="NCBI Taxonomy" id="79782"/>
    <lineage>
        <taxon>Eukaryota</taxon>
        <taxon>Metazoa</taxon>
        <taxon>Ecdysozoa</taxon>
        <taxon>Arthropoda</taxon>
        <taxon>Hexapoda</taxon>
        <taxon>Insecta</taxon>
        <taxon>Pterygota</taxon>
        <taxon>Neoptera</taxon>
        <taxon>Paraneoptera</taxon>
        <taxon>Hemiptera</taxon>
        <taxon>Heteroptera</taxon>
        <taxon>Panheteroptera</taxon>
        <taxon>Cimicomorpha</taxon>
        <taxon>Cimicidae</taxon>
        <taxon>Cimex</taxon>
    </lineage>
</organism>
<sequence>MLNPKLNICVLASFFFFGTSSEIEECNFVLTVSRNINKLGFHRDLSYSFELITNGVWEECRLCIEEQIPKGLFVNINQIEDLERFGKISALVNATDNIEKPEDESEPQNVKLYTNLTRTFNILTSSVNLPFHFRYHEAQPNGGFKKAVIGPPSVFMTCLLSPTFCRSNNFVELPCSSEVQQTCSFQPMNYHINLEYLEIDIPVGDTNHYNLVLFFTLFVTSSGAIYVLTVIVNNKRFD</sequence>
<dbReference type="Pfam" id="PF08320">
    <property type="entry name" value="PIG-X"/>
    <property type="match status" value="1"/>
</dbReference>
<comment type="function">
    <text evidence="10">Stabilizing subunit of the glycosylphosphatidylinositol-mannosyltransferase I complex which catalyzes the transfer of the first mannose, via an alpha-1,4 bond from a dolichol-phosphate-mannose (Dol-P-Man) to the glucosaminyl acyl phosphatidylinositol (GlcN-(acyl)PI) intermediate to generate alpha-D-Man-(1-&gt;4)-alpha-D-GlcN-(1-&gt;6)-(1-radyl,2-acyl-sn-glycero-3-phospho)-2-acyl-inositol and participates in the sixth step of the glycosylphosphatidylinositol-anchor biosynthesis. Probably acts by stabilizing the mannosyltransferase PIGM.</text>
</comment>
<dbReference type="GeneID" id="106666487"/>
<comment type="subcellular location">
    <subcellularLocation>
        <location evidence="1 10">Endoplasmic reticulum membrane</location>
        <topology evidence="1 10">Single-pass membrane protein</topology>
    </subcellularLocation>
</comment>
<comment type="pathway">
    <text evidence="2 10">Glycolipid biosynthesis; glycosylphosphatidylinositol-anchor biosynthesis.</text>
</comment>
<dbReference type="OMA" id="ALSKYMW"/>
<dbReference type="InterPro" id="IPR013233">
    <property type="entry name" value="PIG-X/PBN1"/>
</dbReference>
<evidence type="ECO:0000256" key="8">
    <source>
        <dbReference type="ARBA" id="ARBA00023136"/>
    </source>
</evidence>
<dbReference type="RefSeq" id="XP_014249206.1">
    <property type="nucleotide sequence ID" value="XM_014393720.2"/>
</dbReference>
<dbReference type="AlphaFoldDB" id="A0A8I6RPK5"/>
<dbReference type="KEGG" id="clec:106666487"/>
<evidence type="ECO:0000256" key="3">
    <source>
        <dbReference type="ARBA" id="ARBA00010345"/>
    </source>
</evidence>
<feature type="transmembrane region" description="Helical" evidence="10">
    <location>
        <begin position="211"/>
        <end position="232"/>
    </location>
</feature>
<keyword evidence="7 10" id="KW-1133">Transmembrane helix</keyword>
<keyword evidence="9" id="KW-0325">Glycoprotein</keyword>
<dbReference type="OrthoDB" id="5546453at2759"/>
<evidence type="ECO:0000256" key="1">
    <source>
        <dbReference type="ARBA" id="ARBA00004389"/>
    </source>
</evidence>
<dbReference type="GO" id="GO:0006506">
    <property type="term" value="P:GPI anchor biosynthetic process"/>
    <property type="evidence" value="ECO:0007669"/>
    <property type="project" value="UniProtKB-UniPathway"/>
</dbReference>
<dbReference type="PANTHER" id="PTHR28650">
    <property type="entry name" value="PHOSPHATIDYLINOSITOL-GLYCAN BIOSYNTHESIS CLASS X PROTEIN"/>
    <property type="match status" value="1"/>
</dbReference>
<protein>
    <recommendedName>
        <fullName evidence="10">Phosphatidylinositol-glycan biosynthesis class X protein</fullName>
    </recommendedName>
</protein>
<dbReference type="SMART" id="SM00780">
    <property type="entry name" value="PIG-X"/>
    <property type="match status" value="1"/>
</dbReference>
<dbReference type="UniPathway" id="UPA00196"/>
<feature type="chain" id="PRO_5035341270" description="Phosphatidylinositol-glycan biosynthesis class X protein" evidence="10">
    <location>
        <begin position="22"/>
        <end position="238"/>
    </location>
</feature>
<proteinExistence type="inferred from homology"/>
<name>A0A8I6RPK5_CIMLE</name>
<evidence type="ECO:0000256" key="4">
    <source>
        <dbReference type="ARBA" id="ARBA00022502"/>
    </source>
</evidence>
<comment type="similarity">
    <text evidence="3 10">Belongs to the PIGX family.</text>
</comment>
<keyword evidence="12" id="KW-1185">Reference proteome</keyword>
<evidence type="ECO:0000256" key="2">
    <source>
        <dbReference type="ARBA" id="ARBA00004687"/>
    </source>
</evidence>
<keyword evidence="8 10" id="KW-0472">Membrane</keyword>
<dbReference type="PANTHER" id="PTHR28650:SF1">
    <property type="entry name" value="PHOSPHATIDYLINOSITOL-GLYCAN BIOSYNTHESIS CLASS X PROTEIN"/>
    <property type="match status" value="1"/>
</dbReference>
<reference evidence="11" key="1">
    <citation type="submission" date="2022-01" db="UniProtKB">
        <authorList>
            <consortium name="EnsemblMetazoa"/>
        </authorList>
    </citation>
    <scope>IDENTIFICATION</scope>
</reference>
<keyword evidence="5 10" id="KW-0812">Transmembrane</keyword>
<evidence type="ECO:0000256" key="9">
    <source>
        <dbReference type="ARBA" id="ARBA00023180"/>
    </source>
</evidence>
<accession>A0A8I6RPK5</accession>
<dbReference type="Proteomes" id="UP000494040">
    <property type="component" value="Unassembled WGS sequence"/>
</dbReference>
<evidence type="ECO:0000256" key="7">
    <source>
        <dbReference type="ARBA" id="ARBA00022989"/>
    </source>
</evidence>
<feature type="signal peptide" evidence="10">
    <location>
        <begin position="1"/>
        <end position="21"/>
    </location>
</feature>
<evidence type="ECO:0000313" key="12">
    <source>
        <dbReference type="Proteomes" id="UP000494040"/>
    </source>
</evidence>